<keyword evidence="2" id="KW-0808">Transferase</keyword>
<evidence type="ECO:0000259" key="1">
    <source>
        <dbReference type="Pfam" id="PF13358"/>
    </source>
</evidence>
<dbReference type="AlphaFoldDB" id="A0A2K8T299"/>
<dbReference type="InterPro" id="IPR009057">
    <property type="entry name" value="Homeodomain-like_sf"/>
</dbReference>
<dbReference type="GO" id="GO:0016740">
    <property type="term" value="F:transferase activity"/>
    <property type="evidence" value="ECO:0007669"/>
    <property type="project" value="UniProtKB-KW"/>
</dbReference>
<name>A0A2K8T299_9NOSO</name>
<dbReference type="InterPro" id="IPR038717">
    <property type="entry name" value="Tc1-like_DDE_dom"/>
</dbReference>
<feature type="domain" description="Tc1-like transposase DDE" evidence="1">
    <location>
        <begin position="149"/>
        <end position="285"/>
    </location>
</feature>
<accession>A0A2K8T299</accession>
<dbReference type="KEGG" id="nfl:COO91_08432"/>
<dbReference type="KEGG" id="nfl:COO91_07807"/>
<dbReference type="Proteomes" id="UP000232003">
    <property type="component" value="Chromosome"/>
</dbReference>
<evidence type="ECO:0000313" key="2">
    <source>
        <dbReference type="EMBL" id="AUB41743.1"/>
    </source>
</evidence>
<organism evidence="2 4">
    <name type="scientific">Nostoc flagelliforme CCNUN1</name>
    <dbReference type="NCBI Taxonomy" id="2038116"/>
    <lineage>
        <taxon>Bacteria</taxon>
        <taxon>Bacillati</taxon>
        <taxon>Cyanobacteriota</taxon>
        <taxon>Cyanophyceae</taxon>
        <taxon>Nostocales</taxon>
        <taxon>Nostocaceae</taxon>
        <taxon>Nostoc</taxon>
    </lineage>
</organism>
<keyword evidence="2" id="KW-0670">Pyruvate</keyword>
<sequence>MLWWIKSGLVLEQQEIGKRLAKDTSTVTRWLQRYRSGGISELLKIKKAPGAKPKIHDAAIAGLEQELKTGKGFSSYGAIVDWLKQEYELEMEYATVYALVRYKLGAKLKVPRPQSHKQDEKLVSEFKKNSGILDSLEKHLAQGKCVRYMCQDETRLGLKTLTGKVITASGVKPTVPVKWDRENFWIYGAIEPLTGQHFQQEYPKLNGDYFQQFLDWLSQQLAEDYAILQIDQAPAHISSAINWPENIIPLLQPPHSPELNPIERLWQFLKKSLKNELFSSIQNLRDRIQQLFNQLTFEQVISVSSYNFILEALFYAASY</sequence>
<protein>
    <submittedName>
        <fullName evidence="2">Dihydrolipoamide acetyltransferase component of pyruvate dehydrogenase complex</fullName>
    </submittedName>
    <submittedName>
        <fullName evidence="3">Transposase</fullName>
    </submittedName>
</protein>
<proteinExistence type="predicted"/>
<dbReference type="InterPro" id="IPR047655">
    <property type="entry name" value="Transpos_IS630-like"/>
</dbReference>
<dbReference type="Gene3D" id="3.30.420.10">
    <property type="entry name" value="Ribonuclease H-like superfamily/Ribonuclease H"/>
    <property type="match status" value="1"/>
</dbReference>
<evidence type="ECO:0000313" key="3">
    <source>
        <dbReference type="EMBL" id="AUB42315.1"/>
    </source>
</evidence>
<dbReference type="RefSeq" id="WP_100902052.1">
    <property type="nucleotide sequence ID" value="NZ_CP024785.1"/>
</dbReference>
<dbReference type="Pfam" id="PF13565">
    <property type="entry name" value="HTH_32"/>
    <property type="match status" value="1"/>
</dbReference>
<dbReference type="SUPFAM" id="SSF46689">
    <property type="entry name" value="Homeodomain-like"/>
    <property type="match status" value="1"/>
</dbReference>
<dbReference type="Pfam" id="PF13358">
    <property type="entry name" value="DDE_3"/>
    <property type="match status" value="1"/>
</dbReference>
<dbReference type="GO" id="GO:0003676">
    <property type="term" value="F:nucleic acid binding"/>
    <property type="evidence" value="ECO:0007669"/>
    <property type="project" value="InterPro"/>
</dbReference>
<gene>
    <name evidence="2" type="ORF">COO91_07807</name>
    <name evidence="3" type="ORF">COO91_08432</name>
</gene>
<dbReference type="EMBL" id="CP024785">
    <property type="protein sequence ID" value="AUB42315.1"/>
    <property type="molecule type" value="Genomic_DNA"/>
</dbReference>
<evidence type="ECO:0000313" key="4">
    <source>
        <dbReference type="Proteomes" id="UP000232003"/>
    </source>
</evidence>
<dbReference type="NCBIfam" id="NF033545">
    <property type="entry name" value="transpos_IS630"/>
    <property type="match status" value="1"/>
</dbReference>
<dbReference type="InterPro" id="IPR036397">
    <property type="entry name" value="RNaseH_sf"/>
</dbReference>
<keyword evidence="4" id="KW-1185">Reference proteome</keyword>
<dbReference type="EMBL" id="CP024785">
    <property type="protein sequence ID" value="AUB41743.1"/>
    <property type="molecule type" value="Genomic_DNA"/>
</dbReference>
<reference evidence="2 4" key="1">
    <citation type="submission" date="2017-11" db="EMBL/GenBank/DDBJ databases">
        <title>Complete genome of a free-living desiccation-tolerant cyanobacterium and its photosynthetic adaptation to extreme terrestrial habitat.</title>
        <authorList>
            <person name="Shang J."/>
        </authorList>
    </citation>
    <scope>NUCLEOTIDE SEQUENCE [LARGE SCALE GENOMIC DNA]</scope>
    <source>
        <strain evidence="2 4">CCNUN1</strain>
    </source>
</reference>